<keyword evidence="3" id="KW-0479">Metal-binding</keyword>
<proteinExistence type="inferred from homology"/>
<dbReference type="GO" id="GO:0046872">
    <property type="term" value="F:metal ion binding"/>
    <property type="evidence" value="ECO:0007669"/>
    <property type="project" value="UniProtKB-KW"/>
</dbReference>
<gene>
    <name evidence="5" type="ORF">SLEP1_g36489</name>
</gene>
<evidence type="ECO:0000256" key="1">
    <source>
        <dbReference type="ARBA" id="ARBA00001947"/>
    </source>
</evidence>
<reference evidence="5 6" key="1">
    <citation type="journal article" date="2021" name="Commun. Biol.">
        <title>The genome of Shorea leprosula (Dipterocarpaceae) highlights the ecological relevance of drought in aseasonal tropical rainforests.</title>
        <authorList>
            <person name="Ng K.K.S."/>
            <person name="Kobayashi M.J."/>
            <person name="Fawcett J.A."/>
            <person name="Hatakeyama M."/>
            <person name="Paape T."/>
            <person name="Ng C.H."/>
            <person name="Ang C.C."/>
            <person name="Tnah L.H."/>
            <person name="Lee C.T."/>
            <person name="Nishiyama T."/>
            <person name="Sese J."/>
            <person name="O'Brien M.J."/>
            <person name="Copetti D."/>
            <person name="Mohd Noor M.I."/>
            <person name="Ong R.C."/>
            <person name="Putra M."/>
            <person name="Sireger I.Z."/>
            <person name="Indrioko S."/>
            <person name="Kosugi Y."/>
            <person name="Izuno A."/>
            <person name="Isagi Y."/>
            <person name="Lee S.L."/>
            <person name="Shimizu K.K."/>
        </authorList>
    </citation>
    <scope>NUCLEOTIDE SEQUENCE [LARGE SCALE GENOMIC DNA]</scope>
    <source>
        <strain evidence="5">214</strain>
    </source>
</reference>
<name>A0AAV5KRT8_9ROSI</name>
<evidence type="ECO:0000256" key="3">
    <source>
        <dbReference type="ARBA" id="ARBA00022723"/>
    </source>
</evidence>
<accession>A0AAV5KRT8</accession>
<organism evidence="5 6">
    <name type="scientific">Rubroshorea leprosula</name>
    <dbReference type="NCBI Taxonomy" id="152421"/>
    <lineage>
        <taxon>Eukaryota</taxon>
        <taxon>Viridiplantae</taxon>
        <taxon>Streptophyta</taxon>
        <taxon>Embryophyta</taxon>
        <taxon>Tracheophyta</taxon>
        <taxon>Spermatophyta</taxon>
        <taxon>Magnoliopsida</taxon>
        <taxon>eudicotyledons</taxon>
        <taxon>Gunneridae</taxon>
        <taxon>Pentapetalae</taxon>
        <taxon>rosids</taxon>
        <taxon>malvids</taxon>
        <taxon>Malvales</taxon>
        <taxon>Dipterocarpaceae</taxon>
        <taxon>Rubroshorea</taxon>
    </lineage>
</organism>
<dbReference type="InterPro" id="IPR057247">
    <property type="entry name" value="CARBOXYPEPT_ZN_2"/>
</dbReference>
<protein>
    <submittedName>
        <fullName evidence="5">Uncharacterized protein</fullName>
    </submittedName>
</protein>
<keyword evidence="6" id="KW-1185">Reference proteome</keyword>
<dbReference type="Proteomes" id="UP001054252">
    <property type="component" value="Unassembled WGS sequence"/>
</dbReference>
<sequence length="61" mass="6904">MTYRGDVYFVSVLVPVFLDYTSQHAISLIKGYPYLLTELSHSFFLSIISGNEVKDGEKQGE</sequence>
<dbReference type="AlphaFoldDB" id="A0AAV5KRT8"/>
<keyword evidence="4" id="KW-0862">Zinc</keyword>
<comment type="cofactor">
    <cofactor evidence="1">
        <name>Zn(2+)</name>
        <dbReference type="ChEBI" id="CHEBI:29105"/>
    </cofactor>
</comment>
<comment type="caution">
    <text evidence="5">The sequence shown here is derived from an EMBL/GenBank/DDBJ whole genome shotgun (WGS) entry which is preliminary data.</text>
</comment>
<dbReference type="PROSITE" id="PS00133">
    <property type="entry name" value="CARBOXYPEPT_ZN_2"/>
    <property type="match status" value="1"/>
</dbReference>
<evidence type="ECO:0000313" key="5">
    <source>
        <dbReference type="EMBL" id="GKV27303.1"/>
    </source>
</evidence>
<dbReference type="EMBL" id="BPVZ01000075">
    <property type="protein sequence ID" value="GKV27303.1"/>
    <property type="molecule type" value="Genomic_DNA"/>
</dbReference>
<evidence type="ECO:0000256" key="4">
    <source>
        <dbReference type="ARBA" id="ARBA00022833"/>
    </source>
</evidence>
<comment type="similarity">
    <text evidence="2">Belongs to the peptidase M14 family.</text>
</comment>
<evidence type="ECO:0000256" key="2">
    <source>
        <dbReference type="ARBA" id="ARBA00005988"/>
    </source>
</evidence>
<evidence type="ECO:0000313" key="6">
    <source>
        <dbReference type="Proteomes" id="UP001054252"/>
    </source>
</evidence>